<sequence>MEYNMNRPLNLTYDELLAETRAALYVLITTSSTPPDAFDRGCRSGTISFWYKLAMKTSAPDEQCREDYRQLCLLAGQEPPVDVR</sequence>
<dbReference type="BioCyc" id="SENT913075:G120P-4503-MONOMER"/>
<protein>
    <submittedName>
        <fullName evidence="1">Uncharacterized protein</fullName>
    </submittedName>
</protein>
<dbReference type="Proteomes" id="UP000003532">
    <property type="component" value="Unassembled WGS sequence"/>
</dbReference>
<proteinExistence type="predicted"/>
<evidence type="ECO:0000313" key="2">
    <source>
        <dbReference type="Proteomes" id="UP000003532"/>
    </source>
</evidence>
<organism evidence="1 2">
    <name type="scientific">Salmonella enterica subsp. enterica serovar Inverness str. R8-3668</name>
    <dbReference type="NCBI Taxonomy" id="913075"/>
    <lineage>
        <taxon>Bacteria</taxon>
        <taxon>Pseudomonadati</taxon>
        <taxon>Pseudomonadota</taxon>
        <taxon>Gammaproteobacteria</taxon>
        <taxon>Enterobacterales</taxon>
        <taxon>Enterobacteriaceae</taxon>
        <taxon>Salmonella</taxon>
    </lineage>
</organism>
<dbReference type="EMBL" id="AFCO01002106">
    <property type="protein sequence ID" value="EHC47243.1"/>
    <property type="molecule type" value="Genomic_DNA"/>
</dbReference>
<dbReference type="PATRIC" id="fig|913075.3.peg.5115"/>
<comment type="caution">
    <text evidence="1">The sequence shown here is derived from an EMBL/GenBank/DDBJ whole genome shotgun (WGS) entry which is preliminary data.</text>
</comment>
<gene>
    <name evidence="1" type="ORF">LTSEINV_6395</name>
</gene>
<accession>G5NML6</accession>
<evidence type="ECO:0000313" key="1">
    <source>
        <dbReference type="EMBL" id="EHC47243.1"/>
    </source>
</evidence>
<reference evidence="1 2" key="1">
    <citation type="journal article" date="2011" name="BMC Genomics">
        <title>Genome sequencing reveals diversification of virulence factor content and possible host adaptation in distinct subpopulations of Salmonella enterica.</title>
        <authorList>
            <person name="den Bakker H.C."/>
            <person name="Moreno Switt A.I."/>
            <person name="Govoni G."/>
            <person name="Cummings C.A."/>
            <person name="Ranieri M.L."/>
            <person name="Degoricija L."/>
            <person name="Hoelzer K."/>
            <person name="Rodriguez-Rivera L.D."/>
            <person name="Brown S."/>
            <person name="Bolchacova E."/>
            <person name="Furtado M.R."/>
            <person name="Wiedmann M."/>
        </authorList>
    </citation>
    <scope>NUCLEOTIDE SEQUENCE [LARGE SCALE GENOMIC DNA]</scope>
    <source>
        <strain evidence="1 2">R8-3668</strain>
    </source>
</reference>
<dbReference type="AlphaFoldDB" id="G5NML6"/>
<name>G5NML6_SALET</name>